<gene>
    <name evidence="1" type="ORF">EBO15_13240</name>
</gene>
<dbReference type="RefSeq" id="WP_122194663.1">
    <property type="nucleotide sequence ID" value="NZ_JBHSKC010000004.1"/>
</dbReference>
<protein>
    <submittedName>
        <fullName evidence="1">Uncharacterized protein</fullName>
    </submittedName>
</protein>
<comment type="caution">
    <text evidence="1">The sequence shown here is derived from an EMBL/GenBank/DDBJ whole genome shotgun (WGS) entry which is preliminary data.</text>
</comment>
<reference evidence="1 2" key="1">
    <citation type="submission" date="2018-10" db="EMBL/GenBank/DDBJ databases">
        <title>Isolation from soil.</title>
        <authorList>
            <person name="Hu J."/>
        </authorList>
    </citation>
    <scope>NUCLEOTIDE SEQUENCE [LARGE SCALE GENOMIC DNA]</scope>
    <source>
        <strain evidence="1 2">NEAU-Ht49</strain>
    </source>
</reference>
<name>A0A3M2M3L0_9ACTN</name>
<dbReference type="Proteomes" id="UP000282674">
    <property type="component" value="Unassembled WGS sequence"/>
</dbReference>
<dbReference type="EMBL" id="RFFG01000019">
    <property type="protein sequence ID" value="RMI44354.1"/>
    <property type="molecule type" value="Genomic_DNA"/>
</dbReference>
<evidence type="ECO:0000313" key="1">
    <source>
        <dbReference type="EMBL" id="RMI44354.1"/>
    </source>
</evidence>
<evidence type="ECO:0000313" key="2">
    <source>
        <dbReference type="Proteomes" id="UP000282674"/>
    </source>
</evidence>
<dbReference type="InterPro" id="IPR046074">
    <property type="entry name" value="DUF6092"/>
</dbReference>
<dbReference type="Pfam" id="PF19585">
    <property type="entry name" value="DUF6092"/>
    <property type="match status" value="1"/>
</dbReference>
<sequence length="106" mass="11581">MSAGTDREIGEELLLLTAYLLSSGRGLFDEPRAYGPLRCADAARRALALAEQSGIDNEEVHAIRTRLDDVVQGAMGETQLDDLLDHLCERMATVLHDSDLITPTQT</sequence>
<dbReference type="OrthoDB" id="3431925at2"/>
<organism evidence="1 2">
    <name type="scientific">Actinomadura harenae</name>
    <dbReference type="NCBI Taxonomy" id="2483351"/>
    <lineage>
        <taxon>Bacteria</taxon>
        <taxon>Bacillati</taxon>
        <taxon>Actinomycetota</taxon>
        <taxon>Actinomycetes</taxon>
        <taxon>Streptosporangiales</taxon>
        <taxon>Thermomonosporaceae</taxon>
        <taxon>Actinomadura</taxon>
    </lineage>
</organism>
<proteinExistence type="predicted"/>
<dbReference type="AlphaFoldDB" id="A0A3M2M3L0"/>
<accession>A0A3M2M3L0</accession>
<keyword evidence="2" id="KW-1185">Reference proteome</keyword>